<proteinExistence type="predicted"/>
<sequence>NSITTPSQLRHNSITKMKQERRNKISYVYYAVILCFYYTSSCQAWTLRDAQGDPIMQKNIESAPQESSSRIDKLLHLTSLLRQLRNPGHGYSVEKVLHSNPDEISAEIGPSGLIDKSDGAMVPVKRQRPCFWSVITCY</sequence>
<evidence type="ECO:0000256" key="1">
    <source>
        <dbReference type="SAM" id="Phobius"/>
    </source>
</evidence>
<organism evidence="2">
    <name type="scientific">Arion vulgaris</name>
    <dbReference type="NCBI Taxonomy" id="1028688"/>
    <lineage>
        <taxon>Eukaryota</taxon>
        <taxon>Metazoa</taxon>
        <taxon>Spiralia</taxon>
        <taxon>Lophotrochozoa</taxon>
        <taxon>Mollusca</taxon>
        <taxon>Gastropoda</taxon>
        <taxon>Heterobranchia</taxon>
        <taxon>Euthyneura</taxon>
        <taxon>Panpulmonata</taxon>
        <taxon>Eupulmonata</taxon>
        <taxon>Stylommatophora</taxon>
        <taxon>Helicina</taxon>
        <taxon>Arionoidea</taxon>
        <taxon>Arionidae</taxon>
        <taxon>Arion</taxon>
    </lineage>
</organism>
<gene>
    <name evidence="2" type="primary">ORF5704</name>
</gene>
<protein>
    <submittedName>
        <fullName evidence="2">Uncharacterized protein</fullName>
    </submittedName>
</protein>
<keyword evidence="1" id="KW-1133">Transmembrane helix</keyword>
<evidence type="ECO:0000313" key="2">
    <source>
        <dbReference type="EMBL" id="CEK48932.1"/>
    </source>
</evidence>
<accession>A0A0B6XY28</accession>
<reference evidence="2" key="1">
    <citation type="submission" date="2014-12" db="EMBL/GenBank/DDBJ databases">
        <title>Insight into the proteome of Arion vulgaris.</title>
        <authorList>
            <person name="Aradska J."/>
            <person name="Bulat T."/>
            <person name="Smidak R."/>
            <person name="Sarate P."/>
            <person name="Gangsoo J."/>
            <person name="Sialana F."/>
            <person name="Bilban M."/>
            <person name="Lubec G."/>
        </authorList>
    </citation>
    <scope>NUCLEOTIDE SEQUENCE</scope>
    <source>
        <tissue evidence="2">Skin</tissue>
    </source>
</reference>
<feature type="transmembrane region" description="Helical" evidence="1">
    <location>
        <begin position="27"/>
        <end position="47"/>
    </location>
</feature>
<name>A0A0B6XY28_9EUPU</name>
<keyword evidence="1" id="KW-0812">Transmembrane</keyword>
<dbReference type="AlphaFoldDB" id="A0A0B6XY28"/>
<feature type="non-terminal residue" evidence="2">
    <location>
        <position position="1"/>
    </location>
</feature>
<keyword evidence="1" id="KW-0472">Membrane</keyword>
<dbReference type="EMBL" id="HACG01002067">
    <property type="protein sequence ID" value="CEK48932.1"/>
    <property type="molecule type" value="Transcribed_RNA"/>
</dbReference>